<sequence>MNNPVTAKFLERLTKEELEQVLIELIEKDSQQNFYGDVEARMDTAETFADGSPRLVPFTGFTIIARK</sequence>
<gene>
    <name evidence="1" type="ORF">PHMEG_00010674</name>
</gene>
<comment type="caution">
    <text evidence="1">The sequence shown here is derived from an EMBL/GenBank/DDBJ whole genome shotgun (WGS) entry which is preliminary data.</text>
</comment>
<dbReference type="AlphaFoldDB" id="A0A225WEI1"/>
<protein>
    <submittedName>
        <fullName evidence="1">Uncharacterized protein</fullName>
    </submittedName>
</protein>
<evidence type="ECO:0000313" key="1">
    <source>
        <dbReference type="EMBL" id="OWZ15648.1"/>
    </source>
</evidence>
<accession>A0A225WEI1</accession>
<evidence type="ECO:0000313" key="2">
    <source>
        <dbReference type="Proteomes" id="UP000198211"/>
    </source>
</evidence>
<dbReference type="STRING" id="4795.A0A225WEI1"/>
<keyword evidence="2" id="KW-1185">Reference proteome</keyword>
<dbReference type="Proteomes" id="UP000198211">
    <property type="component" value="Unassembled WGS sequence"/>
</dbReference>
<reference evidence="2" key="1">
    <citation type="submission" date="2017-03" db="EMBL/GenBank/DDBJ databases">
        <title>Phytopthora megakarya and P. palmivora, two closely related causual agents of cacao black pod achieved similar genome size and gene model numbers by different mechanisms.</title>
        <authorList>
            <person name="Ali S."/>
            <person name="Shao J."/>
            <person name="Larry D.J."/>
            <person name="Kronmiller B."/>
            <person name="Shen D."/>
            <person name="Strem M.D."/>
            <person name="Melnick R.L."/>
            <person name="Guiltinan M.J."/>
            <person name="Tyler B.M."/>
            <person name="Meinhardt L.W."/>
            <person name="Bailey B.A."/>
        </authorList>
    </citation>
    <scope>NUCLEOTIDE SEQUENCE [LARGE SCALE GENOMIC DNA]</scope>
    <source>
        <strain evidence="2">zdho120</strain>
    </source>
</reference>
<dbReference type="EMBL" id="NBNE01001081">
    <property type="protein sequence ID" value="OWZ15648.1"/>
    <property type="molecule type" value="Genomic_DNA"/>
</dbReference>
<organism evidence="1 2">
    <name type="scientific">Phytophthora megakarya</name>
    <dbReference type="NCBI Taxonomy" id="4795"/>
    <lineage>
        <taxon>Eukaryota</taxon>
        <taxon>Sar</taxon>
        <taxon>Stramenopiles</taxon>
        <taxon>Oomycota</taxon>
        <taxon>Peronosporomycetes</taxon>
        <taxon>Peronosporales</taxon>
        <taxon>Peronosporaceae</taxon>
        <taxon>Phytophthora</taxon>
    </lineage>
</organism>
<name>A0A225WEI1_9STRA</name>
<proteinExistence type="predicted"/>